<name>A0A9P6MZ82_9FUNG</name>
<evidence type="ECO:0000313" key="2">
    <source>
        <dbReference type="EMBL" id="KAG0017863.1"/>
    </source>
</evidence>
<feature type="region of interest" description="Disordered" evidence="1">
    <location>
        <begin position="1"/>
        <end position="91"/>
    </location>
</feature>
<proteinExistence type="predicted"/>
<dbReference type="EMBL" id="JAAAID010000409">
    <property type="protein sequence ID" value="KAG0017863.1"/>
    <property type="molecule type" value="Genomic_DNA"/>
</dbReference>
<feature type="compositionally biased region" description="Polar residues" evidence="1">
    <location>
        <begin position="10"/>
        <end position="45"/>
    </location>
</feature>
<feature type="region of interest" description="Disordered" evidence="1">
    <location>
        <begin position="660"/>
        <end position="689"/>
    </location>
</feature>
<feature type="compositionally biased region" description="Low complexity" evidence="1">
    <location>
        <begin position="892"/>
        <end position="904"/>
    </location>
</feature>
<reference evidence="2" key="1">
    <citation type="journal article" date="2020" name="Fungal Divers.">
        <title>Resolving the Mortierellaceae phylogeny through synthesis of multi-gene phylogenetics and phylogenomics.</title>
        <authorList>
            <person name="Vandepol N."/>
            <person name="Liber J."/>
            <person name="Desiro A."/>
            <person name="Na H."/>
            <person name="Kennedy M."/>
            <person name="Barry K."/>
            <person name="Grigoriev I.V."/>
            <person name="Miller A.N."/>
            <person name="O'Donnell K."/>
            <person name="Stajich J.E."/>
            <person name="Bonito G."/>
        </authorList>
    </citation>
    <scope>NUCLEOTIDE SEQUENCE</scope>
    <source>
        <strain evidence="2">NRRL 2769</strain>
    </source>
</reference>
<sequence length="958" mass="106470">MDTAAEATHTIPQSLSVVDSPSVTSEATFSTISIVDPITPTTSFDSEPEQDDQAPENPSDLKDSGPTQAIMQTRVHPQEQPQKEEAGENNLNTSARIEQQEERKSAEVAIISSALTEATPSIDNAENDYIPGLSLWDVASEHVATVALQCLSRDKDMELSYVAILSAMTVLQSKHDQPLDDLYEQNHHIQEARSKVAKDYSQIMRIMCRSGIAESLSKEVLRQGVMSSDALFSQFYGSVQQAGYEMEEAESMLQKYIEYKEASQDTSEEPKIRTWFRLQLDASKWEEVKAQYERRRTRLIDGPSNSERATHLGPTLTPEALHQLQEQQASSQRQFKHERSRSITSSITSSSNRRSPIGHQRISSSNQRTPSVAPSWPSGASANLSPNTTTTIHTPAPAPTKGALSFLSSLKFTKSTDVENSMNTSSALPSRLNVTHHLTVLDNGMLEECINYREFEYGWKHIYEKMGSTLEDGETTKIAMRLCRQAFLGHSGLDPNHLGSPNLVSGDVFFDDSLNADEVEPGTKSSTRAKQDPAIWEARAWAIYNKVKMNPHSLPSNKPVPTAHSHLSGTSVNGVNAHSGKLSDHLGNSGATPMALFLHDILTIAIHSPEMSSCYLKAFKVYTFIRSETNCQNLLRDPFVMTCMIKAIYDAAQAVVNNPEQKLPERSEKNEEVKRHHRRSSSLSLNRSQPMTLGPLMDLAFEIYSDMRNVGPIRHLPSLITLTPSSPTGSKAHRLSGGIPISTLPENGVSTTVSPRASFAAPTGAIFQELNPTLTPHPQARRLPTEVYLALLHLCILTPEPKISSQVVKTIMSDMTSSSGQRLHRLDCHLVVALQCYHDSWMVCSFDADNKTKQQEKCIFSDWMYQDEEFMRQHIATVEQISSSVVMSFTSESSTGEGSRSPEGLHLSIDRSEQKDSETCNDGFYWDLWADSDTALKDIRFTKIKANMLWEHVAQTLL</sequence>
<feature type="region of interest" description="Disordered" evidence="1">
    <location>
        <begin position="323"/>
        <end position="397"/>
    </location>
</feature>
<comment type="caution">
    <text evidence="2">The sequence shown here is derived from an EMBL/GenBank/DDBJ whole genome shotgun (WGS) entry which is preliminary data.</text>
</comment>
<feature type="compositionally biased region" description="Basic and acidic residues" evidence="1">
    <location>
        <begin position="908"/>
        <end position="918"/>
    </location>
</feature>
<dbReference type="AlphaFoldDB" id="A0A9P6MZ82"/>
<feature type="compositionally biased region" description="Polar residues" evidence="1">
    <location>
        <begin position="361"/>
        <end position="385"/>
    </location>
</feature>
<feature type="compositionally biased region" description="Low complexity" evidence="1">
    <location>
        <begin position="386"/>
        <end position="395"/>
    </location>
</feature>
<keyword evidence="3" id="KW-1185">Reference proteome</keyword>
<dbReference type="Proteomes" id="UP000703661">
    <property type="component" value="Unassembled WGS sequence"/>
</dbReference>
<evidence type="ECO:0000313" key="3">
    <source>
        <dbReference type="Proteomes" id="UP000703661"/>
    </source>
</evidence>
<feature type="compositionally biased region" description="Low complexity" evidence="1">
    <location>
        <begin position="342"/>
        <end position="355"/>
    </location>
</feature>
<evidence type="ECO:0000256" key="1">
    <source>
        <dbReference type="SAM" id="MobiDB-lite"/>
    </source>
</evidence>
<organism evidence="2 3">
    <name type="scientific">Entomortierella chlamydospora</name>
    <dbReference type="NCBI Taxonomy" id="101097"/>
    <lineage>
        <taxon>Eukaryota</taxon>
        <taxon>Fungi</taxon>
        <taxon>Fungi incertae sedis</taxon>
        <taxon>Mucoromycota</taxon>
        <taxon>Mortierellomycotina</taxon>
        <taxon>Mortierellomycetes</taxon>
        <taxon>Mortierellales</taxon>
        <taxon>Mortierellaceae</taxon>
        <taxon>Entomortierella</taxon>
    </lineage>
</organism>
<gene>
    <name evidence="2" type="ORF">BGZ80_007835</name>
</gene>
<feature type="compositionally biased region" description="Low complexity" evidence="1">
    <location>
        <begin position="323"/>
        <end position="333"/>
    </location>
</feature>
<feature type="compositionally biased region" description="Basic and acidic residues" evidence="1">
    <location>
        <begin position="662"/>
        <end position="674"/>
    </location>
</feature>
<protein>
    <submittedName>
        <fullName evidence="2">Uncharacterized protein</fullName>
    </submittedName>
</protein>
<feature type="region of interest" description="Disordered" evidence="1">
    <location>
        <begin position="892"/>
        <end position="918"/>
    </location>
</feature>
<accession>A0A9P6MZ82</accession>